<reference evidence="2 3" key="1">
    <citation type="submission" date="2018-07" db="EMBL/GenBank/DDBJ databases">
        <title>Venubactetium sediminum gen. nov., sp. nov., isolated from a marine solar saltern.</title>
        <authorList>
            <person name="Wang S."/>
        </authorList>
    </citation>
    <scope>NUCLEOTIDE SEQUENCE [LARGE SCALE GENOMIC DNA]</scope>
    <source>
        <strain evidence="2 3">WD2A32</strain>
    </source>
</reference>
<protein>
    <submittedName>
        <fullName evidence="2">Polysaccharide pyruvyl transferase family protein</fullName>
    </submittedName>
</protein>
<keyword evidence="3" id="KW-1185">Reference proteome</keyword>
<dbReference type="InterPro" id="IPR007345">
    <property type="entry name" value="Polysacch_pyruvyl_Trfase"/>
</dbReference>
<dbReference type="AlphaFoldDB" id="A0A369TAD3"/>
<proteinExistence type="predicted"/>
<feature type="domain" description="Polysaccharide pyruvyl transferase" evidence="1">
    <location>
        <begin position="44"/>
        <end position="331"/>
    </location>
</feature>
<sequence>MNTRPGLSDTEPAPCLRIGLLWHSVNSPNLGVGALTISNIAIMEKVANELGVSVEFIVLGWMDKSFPVYVQAPNVRALALNGRACKPGGAFSAAVGDCDLVLDIGAGDSFADIYGWRRFLYLAYTKWLVKRAGRPLVLSPQTLGPFKNRLARAIAAFLIRRSDLVFARDRMSVDYARDIGVSRKIIETTDVAFRLPYEKPSPWPGPKEKTVVGINISALLYQGGYTRDNMFQLSIDFPALMDRLLDYFAGIPDCEVVLVPHVLSHRAVEDDLSVCQQVQRAHPGVSVAPAFRSPSEAKSFIAGLDFFIGARMHACIAALSTGVPVAPLAYSRKFMGLFYALDYRDVIDCAAETTESALEAVTLAFGRRDELARMARHSAALAQDRLGIYEDGIKDFLASRIPNRRPAPVAAKSRLSA</sequence>
<dbReference type="RefSeq" id="WP_114581801.1">
    <property type="nucleotide sequence ID" value="NZ_QPMH01000006.1"/>
</dbReference>
<comment type="caution">
    <text evidence="2">The sequence shown here is derived from an EMBL/GenBank/DDBJ whole genome shotgun (WGS) entry which is preliminary data.</text>
</comment>
<dbReference type="PANTHER" id="PTHR36836:SF1">
    <property type="entry name" value="COLANIC ACID BIOSYNTHESIS PROTEIN WCAK"/>
    <property type="match status" value="1"/>
</dbReference>
<dbReference type="Proteomes" id="UP000253941">
    <property type="component" value="Unassembled WGS sequence"/>
</dbReference>
<evidence type="ECO:0000259" key="1">
    <source>
        <dbReference type="Pfam" id="PF04230"/>
    </source>
</evidence>
<dbReference type="GO" id="GO:0016740">
    <property type="term" value="F:transferase activity"/>
    <property type="evidence" value="ECO:0007669"/>
    <property type="project" value="UniProtKB-KW"/>
</dbReference>
<evidence type="ECO:0000313" key="3">
    <source>
        <dbReference type="Proteomes" id="UP000253941"/>
    </source>
</evidence>
<evidence type="ECO:0000313" key="2">
    <source>
        <dbReference type="EMBL" id="RDD62289.1"/>
    </source>
</evidence>
<dbReference type="EMBL" id="QPMH01000006">
    <property type="protein sequence ID" value="RDD62289.1"/>
    <property type="molecule type" value="Genomic_DNA"/>
</dbReference>
<dbReference type="PANTHER" id="PTHR36836">
    <property type="entry name" value="COLANIC ACID BIOSYNTHESIS PROTEIN WCAK"/>
    <property type="match status" value="1"/>
</dbReference>
<gene>
    <name evidence="2" type="ORF">DRB17_08645</name>
</gene>
<organism evidence="2 3">
    <name type="scientific">Ferruginivarius sediminum</name>
    <dbReference type="NCBI Taxonomy" id="2661937"/>
    <lineage>
        <taxon>Bacteria</taxon>
        <taxon>Pseudomonadati</taxon>
        <taxon>Pseudomonadota</taxon>
        <taxon>Alphaproteobacteria</taxon>
        <taxon>Rhodospirillales</taxon>
        <taxon>Rhodospirillaceae</taxon>
        <taxon>Ferruginivarius</taxon>
    </lineage>
</organism>
<dbReference type="Pfam" id="PF04230">
    <property type="entry name" value="PS_pyruv_trans"/>
    <property type="match status" value="1"/>
</dbReference>
<name>A0A369TAD3_9PROT</name>
<keyword evidence="2" id="KW-0808">Transferase</keyword>
<accession>A0A369TAD3</accession>